<dbReference type="Gene3D" id="3.10.310.30">
    <property type="match status" value="1"/>
</dbReference>
<dbReference type="Pfam" id="PF02272">
    <property type="entry name" value="DHHA1"/>
    <property type="match status" value="1"/>
</dbReference>
<dbReference type="InterPro" id="IPR001667">
    <property type="entry name" value="DDH_dom"/>
</dbReference>
<dbReference type="RefSeq" id="WP_249331455.1">
    <property type="nucleotide sequence ID" value="NZ_JACRSY010000003.1"/>
</dbReference>
<name>A0A926EHU0_9FIRM</name>
<feature type="domain" description="DHHA1" evidence="2">
    <location>
        <begin position="234"/>
        <end position="317"/>
    </location>
</feature>
<dbReference type="GO" id="GO:0003676">
    <property type="term" value="F:nucleic acid binding"/>
    <property type="evidence" value="ECO:0007669"/>
    <property type="project" value="InterPro"/>
</dbReference>
<dbReference type="SUPFAM" id="SSF64182">
    <property type="entry name" value="DHH phosphoesterases"/>
    <property type="match status" value="1"/>
</dbReference>
<keyword evidence="4" id="KW-1185">Reference proteome</keyword>
<gene>
    <name evidence="3" type="ORF">H8718_02875</name>
</gene>
<dbReference type="InterPro" id="IPR038763">
    <property type="entry name" value="DHH_sf"/>
</dbReference>
<dbReference type="Pfam" id="PF01368">
    <property type="entry name" value="DHH"/>
    <property type="match status" value="1"/>
</dbReference>
<dbReference type="EMBL" id="JACRSY010000003">
    <property type="protein sequence ID" value="MBC8578477.1"/>
    <property type="molecule type" value="Genomic_DNA"/>
</dbReference>
<reference evidence="3" key="1">
    <citation type="submission" date="2020-08" db="EMBL/GenBank/DDBJ databases">
        <title>Genome public.</title>
        <authorList>
            <person name="Liu C."/>
            <person name="Sun Q."/>
        </authorList>
    </citation>
    <scope>NUCLEOTIDE SEQUENCE</scope>
    <source>
        <strain evidence="3">NSJ-12</strain>
    </source>
</reference>
<dbReference type="PANTHER" id="PTHR47618:SF1">
    <property type="entry name" value="BIFUNCTIONAL OLIGORIBONUCLEASE AND PAP PHOSPHATASE NRNA"/>
    <property type="match status" value="1"/>
</dbReference>
<protein>
    <submittedName>
        <fullName evidence="3">Bifunctional oligoribonuclease/PAP phosphatase NrnA</fullName>
    </submittedName>
</protein>
<dbReference type="Proteomes" id="UP000655830">
    <property type="component" value="Unassembled WGS sequence"/>
</dbReference>
<comment type="caution">
    <text evidence="3">The sequence shown here is derived from an EMBL/GenBank/DDBJ whole genome shotgun (WGS) entry which is preliminary data.</text>
</comment>
<dbReference type="PANTHER" id="PTHR47618">
    <property type="entry name" value="BIFUNCTIONAL OLIGORIBONUCLEASE AND PAP PHOSPHATASE NRNA"/>
    <property type="match status" value="1"/>
</dbReference>
<dbReference type="Gene3D" id="3.90.1640.10">
    <property type="entry name" value="inorganic pyrophosphatase (n-terminal core)"/>
    <property type="match status" value="1"/>
</dbReference>
<evidence type="ECO:0000313" key="3">
    <source>
        <dbReference type="EMBL" id="MBC8578477.1"/>
    </source>
</evidence>
<dbReference type="InterPro" id="IPR003156">
    <property type="entry name" value="DHHA1_dom"/>
</dbReference>
<dbReference type="InterPro" id="IPR051319">
    <property type="entry name" value="Oligoribo/pAp-PDE_c-di-AMP_PDE"/>
</dbReference>
<evidence type="ECO:0000259" key="1">
    <source>
        <dbReference type="Pfam" id="PF01368"/>
    </source>
</evidence>
<accession>A0A926EHU0</accession>
<evidence type="ECO:0000259" key="2">
    <source>
        <dbReference type="Pfam" id="PF02272"/>
    </source>
</evidence>
<sequence>MKVNKSVIQEIINKIEEYDTIALFRHVYPDQDSYGSQVALKNMIEKSFPGKTVYLMGKHDEDLSYIGKMDEHQEEIILDEKCLAIILDVGDSYRVDNQDYKKCGYVIKIDHHRPFEERFEDLSWVDIEYPATSLMLVDLLIESEGRLQMDKVGREALYIGIIADTGRFAFVSNPTQIFEKIVHITYDLDTKPLYAAYHKRKLNGVQFTGYIYNNFEIRKNGVAILKIPREVLEKYNMNYMVAARMVNTLQDIDGIVNWHFFAETPSGQIMSEFRSNGPCVNEIAAQYGGGGHFLAGGATLDSWDTVEAIIADFEENCGKFKAENK</sequence>
<proteinExistence type="predicted"/>
<evidence type="ECO:0000313" key="4">
    <source>
        <dbReference type="Proteomes" id="UP000655830"/>
    </source>
</evidence>
<dbReference type="AlphaFoldDB" id="A0A926EHU0"/>
<feature type="domain" description="DDH" evidence="1">
    <location>
        <begin position="21"/>
        <end position="161"/>
    </location>
</feature>
<organism evidence="3 4">
    <name type="scientific">Zhenhengia yiwuensis</name>
    <dbReference type="NCBI Taxonomy" id="2763666"/>
    <lineage>
        <taxon>Bacteria</taxon>
        <taxon>Bacillati</taxon>
        <taxon>Bacillota</taxon>
        <taxon>Clostridia</taxon>
        <taxon>Lachnospirales</taxon>
        <taxon>Lachnospiraceae</taxon>
        <taxon>Zhenhengia</taxon>
    </lineage>
</organism>